<evidence type="ECO:0000256" key="1">
    <source>
        <dbReference type="SAM" id="Phobius"/>
    </source>
</evidence>
<gene>
    <name evidence="2" type="ORF">CN596_29665</name>
</gene>
<evidence type="ECO:0000313" key="2">
    <source>
        <dbReference type="EMBL" id="PEN45802.1"/>
    </source>
</evidence>
<dbReference type="EMBL" id="NUAJ01000056">
    <property type="protein sequence ID" value="PEN45802.1"/>
    <property type="molecule type" value="Genomic_DNA"/>
</dbReference>
<comment type="caution">
    <text evidence="2">The sequence shown here is derived from an EMBL/GenBank/DDBJ whole genome shotgun (WGS) entry which is preliminary data.</text>
</comment>
<reference evidence="2 3" key="1">
    <citation type="submission" date="2017-09" db="EMBL/GenBank/DDBJ databases">
        <title>Large-scale bioinformatics analysis of Bacillus genomes uncovers conserved roles of natural products in bacterial physiology.</title>
        <authorList>
            <consortium name="Agbiome Team Llc"/>
            <person name="Bleich R.M."/>
            <person name="Kirk G.J."/>
            <person name="Santa Maria K.C."/>
            <person name="Allen S.E."/>
            <person name="Farag S."/>
            <person name="Shank E.A."/>
            <person name="Bowers A."/>
        </authorList>
    </citation>
    <scope>NUCLEOTIDE SEQUENCE [LARGE SCALE GENOMIC DNA]</scope>
    <source>
        <strain evidence="2 3">AFS027958</strain>
    </source>
</reference>
<sequence>MRLPTHTQEVHNINRGTTPCPSRLDFEVPQNKNFISPQLSRRIQFIFSFRGIRFSWFDGDKVVPINLNYLSHPKIQIKGIKNTNTFNIIPIFAQIFLFSIYDKTARIHPITQRNVVEKIEAPNNEVNMILYLTLIRHIINKIGIKIDMLIFILLFFIIISLSKIAYEESANRRFFIRLRPAFRKNPTSEIRNKKSILFLHKLDFSKQTCLLSHAITLI</sequence>
<feature type="transmembrane region" description="Helical" evidence="1">
    <location>
        <begin position="148"/>
        <end position="166"/>
    </location>
</feature>
<dbReference type="Proteomes" id="UP000220934">
    <property type="component" value="Unassembled WGS sequence"/>
</dbReference>
<keyword evidence="1" id="KW-0472">Membrane</keyword>
<dbReference type="AlphaFoldDB" id="A0AB36SDT2"/>
<keyword evidence="1" id="KW-0812">Transmembrane</keyword>
<accession>A0AB36SDT2</accession>
<protein>
    <submittedName>
        <fullName evidence="2">Uncharacterized protein</fullName>
    </submittedName>
</protein>
<evidence type="ECO:0000313" key="3">
    <source>
        <dbReference type="Proteomes" id="UP000220934"/>
    </source>
</evidence>
<keyword evidence="1" id="KW-1133">Transmembrane helix</keyword>
<name>A0AB36SDT2_9BACI</name>
<proteinExistence type="predicted"/>
<organism evidence="2 3">
    <name type="scientific">Bacillus toyonensis</name>
    <dbReference type="NCBI Taxonomy" id="155322"/>
    <lineage>
        <taxon>Bacteria</taxon>
        <taxon>Bacillati</taxon>
        <taxon>Bacillota</taxon>
        <taxon>Bacilli</taxon>
        <taxon>Bacillales</taxon>
        <taxon>Bacillaceae</taxon>
        <taxon>Bacillus</taxon>
        <taxon>Bacillus cereus group</taxon>
    </lineage>
</organism>